<reference evidence="1 2" key="1">
    <citation type="submission" date="2015-11" db="EMBL/GenBank/DDBJ databases">
        <title>Exploring the genomic traits of fungus-feeding bacterial genus Collimonas.</title>
        <authorList>
            <person name="Song C."/>
            <person name="Schmidt R."/>
            <person name="de Jager V."/>
            <person name="Krzyzanowska D."/>
            <person name="Jongedijk E."/>
            <person name="Cankar K."/>
            <person name="Beekwilder J."/>
            <person name="van Veen A."/>
            <person name="de Boer W."/>
            <person name="van Veen J.A."/>
            <person name="Garbeva P."/>
        </authorList>
    </citation>
    <scope>NUCLEOTIDE SEQUENCE [LARGE SCALE GENOMIC DNA]</scope>
    <source>
        <strain evidence="1 2">Ter291</strain>
    </source>
</reference>
<name>A0ABM5Z666_9BURK</name>
<sequence>MQADAITQGKGLASARATGFRYPVEVAGVSVAAAEVHADASGSANLVANINCGPFVAASARALNDLAKLAPVNTGQFEACLLRFSAIPLMAIWLKSTGGASDLIYPLEPAPSVLVAGKLYSESDFLNAVMPIAQKRVASGGSQPVP</sequence>
<evidence type="ECO:0000313" key="2">
    <source>
        <dbReference type="Proteomes" id="UP000074914"/>
    </source>
</evidence>
<dbReference type="Proteomes" id="UP000074914">
    <property type="component" value="Chromosome"/>
</dbReference>
<organism evidence="1 2">
    <name type="scientific">Collimonas pratensis</name>
    <dbReference type="NCBI Taxonomy" id="279113"/>
    <lineage>
        <taxon>Bacteria</taxon>
        <taxon>Pseudomonadati</taxon>
        <taxon>Pseudomonadota</taxon>
        <taxon>Betaproteobacteria</taxon>
        <taxon>Burkholderiales</taxon>
        <taxon>Oxalobacteraceae</taxon>
        <taxon>Collimonas</taxon>
    </lineage>
</organism>
<proteinExistence type="predicted"/>
<keyword evidence="2" id="KW-1185">Reference proteome</keyword>
<dbReference type="EMBL" id="CP013236">
    <property type="protein sequence ID" value="AMP14603.1"/>
    <property type="molecule type" value="Genomic_DNA"/>
</dbReference>
<accession>A0ABM5Z666</accession>
<evidence type="ECO:0000313" key="1">
    <source>
        <dbReference type="EMBL" id="AMP14603.1"/>
    </source>
</evidence>
<gene>
    <name evidence="1" type="ORF">CPter291_2345</name>
</gene>
<protein>
    <submittedName>
        <fullName evidence="1">Uncharacterized protein</fullName>
    </submittedName>
</protein>